<sequence length="539" mass="62908">MPFFKSATSLRSEGSDADLEGIAEGELAKLQRQFRLLEGDRHAYALESRETIRRQMVEVKRLEKENEDLQYKQAVAEGHANQKKEKAQSEILRSLLTERDAVKEQIMKEKKRIARLDQELETWENRLADRKQMMGSDSMIQEQRAHLQRKIQSVENQLDKISSEFSSQLVLNSQLREDLEILRVGHDHFEQQYKDLEEELLETRKTIINVVSTSSAAYDARDEAHARLGQLQDKAEKDLKQYVSEMKELERFLENDRRMSEFVNIKLQERTFTEEALKAKAKKQEERRRKDSEEELLESYCNAFDKLLELTGSNDLNMALDTFVKDRERNFAQFNYVNEQNSQKDRLWEEIHELCHEIQEIQKRNSQREAQQLLQLHEIEGQQEDTVKEANQAEQNVKRFLKIWEQLKSAIESLFWKLECDHSSLEKVLGGTTTAQDENVAIYLSIIEQKVNMLLTMYSYKKAQDNDEPYDTVETAQLLLGQTPGLRPTAITVRPPTAGLGHEPIQEEDNRPLTHEELREKVIKEIQSKAAALSLKKST</sequence>
<evidence type="ECO:0000256" key="1">
    <source>
        <dbReference type="ARBA" id="ARBA00023054"/>
    </source>
</evidence>
<evidence type="ECO:0000259" key="4">
    <source>
        <dbReference type="Pfam" id="PF21773"/>
    </source>
</evidence>
<evidence type="ECO:0000256" key="2">
    <source>
        <dbReference type="SAM" id="Coils"/>
    </source>
</evidence>
<name>A0A6J1VE70_9SAUR</name>
<accession>A0A6J1VE70</accession>
<feature type="coiled-coil region" evidence="2">
    <location>
        <begin position="45"/>
        <end position="206"/>
    </location>
</feature>
<dbReference type="InterPro" id="IPR049258">
    <property type="entry name" value="ODAD1_CC"/>
</dbReference>
<feature type="region of interest" description="Disordered" evidence="3">
    <location>
        <begin position="495"/>
        <end position="514"/>
    </location>
</feature>
<evidence type="ECO:0000313" key="6">
    <source>
        <dbReference type="RefSeq" id="XP_026538189.1"/>
    </source>
</evidence>
<evidence type="ECO:0000256" key="3">
    <source>
        <dbReference type="SAM" id="MobiDB-lite"/>
    </source>
</evidence>
<dbReference type="GO" id="GO:0005930">
    <property type="term" value="C:axoneme"/>
    <property type="evidence" value="ECO:0007669"/>
    <property type="project" value="TreeGrafter"/>
</dbReference>
<dbReference type="Pfam" id="PF21773">
    <property type="entry name" value="ODAD1_CC"/>
    <property type="match status" value="1"/>
</dbReference>
<dbReference type="RefSeq" id="XP_026538189.1">
    <property type="nucleotide sequence ID" value="XM_026682404.1"/>
</dbReference>
<dbReference type="GeneID" id="113421805"/>
<organism evidence="5 6">
    <name type="scientific">Notechis scutatus</name>
    <name type="common">mainland tiger snake</name>
    <dbReference type="NCBI Taxonomy" id="8663"/>
    <lineage>
        <taxon>Eukaryota</taxon>
        <taxon>Metazoa</taxon>
        <taxon>Chordata</taxon>
        <taxon>Craniata</taxon>
        <taxon>Vertebrata</taxon>
        <taxon>Euteleostomi</taxon>
        <taxon>Lepidosauria</taxon>
        <taxon>Squamata</taxon>
        <taxon>Bifurcata</taxon>
        <taxon>Unidentata</taxon>
        <taxon>Episquamata</taxon>
        <taxon>Toxicofera</taxon>
        <taxon>Serpentes</taxon>
        <taxon>Colubroidea</taxon>
        <taxon>Elapidae</taxon>
        <taxon>Hydrophiinae</taxon>
        <taxon>Notechis</taxon>
    </lineage>
</organism>
<feature type="coiled-coil region" evidence="2">
    <location>
        <begin position="351"/>
        <end position="396"/>
    </location>
</feature>
<feature type="domain" description="ODAD1 central coiled coil region" evidence="4">
    <location>
        <begin position="148"/>
        <end position="430"/>
    </location>
</feature>
<dbReference type="InterPro" id="IPR051876">
    <property type="entry name" value="ODA-DC/CCD"/>
</dbReference>
<dbReference type="GO" id="GO:0036158">
    <property type="term" value="P:outer dynein arm assembly"/>
    <property type="evidence" value="ECO:0007669"/>
    <property type="project" value="TreeGrafter"/>
</dbReference>
<dbReference type="CTD" id="93233"/>
<gene>
    <name evidence="6" type="primary">CCDC114</name>
</gene>
<protein>
    <submittedName>
        <fullName evidence="6">Coiled-coil domain-containing protein 114</fullName>
    </submittedName>
</protein>
<dbReference type="PANTHER" id="PTHR21694">
    <property type="entry name" value="COILED-COIL DOMAIN-CONTAINING PROTEIN 63"/>
    <property type="match status" value="1"/>
</dbReference>
<dbReference type="AlphaFoldDB" id="A0A6J1VE70"/>
<feature type="compositionally biased region" description="Basic and acidic residues" evidence="3">
    <location>
        <begin position="504"/>
        <end position="514"/>
    </location>
</feature>
<keyword evidence="1 2" id="KW-0175">Coiled coil</keyword>
<feature type="coiled-coil region" evidence="2">
    <location>
        <begin position="232"/>
        <end position="296"/>
    </location>
</feature>
<dbReference type="PANTHER" id="PTHR21694:SF35">
    <property type="entry name" value="OUTER DYNEIN ARM-DOCKING COMPLEX SUBUNIT 1"/>
    <property type="match status" value="1"/>
</dbReference>
<dbReference type="Proteomes" id="UP000504612">
    <property type="component" value="Unplaced"/>
</dbReference>
<dbReference type="GO" id="GO:0003341">
    <property type="term" value="P:cilium movement"/>
    <property type="evidence" value="ECO:0007669"/>
    <property type="project" value="TreeGrafter"/>
</dbReference>
<reference evidence="6" key="1">
    <citation type="submission" date="2025-08" db="UniProtKB">
        <authorList>
            <consortium name="RefSeq"/>
        </authorList>
    </citation>
    <scope>IDENTIFICATION</scope>
</reference>
<evidence type="ECO:0000313" key="5">
    <source>
        <dbReference type="Proteomes" id="UP000504612"/>
    </source>
</evidence>
<keyword evidence="5" id="KW-1185">Reference proteome</keyword>
<dbReference type="KEGG" id="nss:113421805"/>
<proteinExistence type="predicted"/>